<organism evidence="1 2">
    <name type="scientific">Corynebacterium freneyi DNF00450</name>
    <dbReference type="NCBI Taxonomy" id="1287475"/>
    <lineage>
        <taxon>Bacteria</taxon>
        <taxon>Bacillati</taxon>
        <taxon>Actinomycetota</taxon>
        <taxon>Actinomycetes</taxon>
        <taxon>Mycobacteriales</taxon>
        <taxon>Corynebacteriaceae</taxon>
        <taxon>Corynebacterium</taxon>
    </lineage>
</organism>
<evidence type="ECO:0000313" key="1">
    <source>
        <dbReference type="EMBL" id="KGF17373.1"/>
    </source>
</evidence>
<protein>
    <submittedName>
        <fullName evidence="1">Uncharacterized protein</fullName>
    </submittedName>
</protein>
<dbReference type="EMBL" id="JRNE01000040">
    <property type="protein sequence ID" value="KGF17373.1"/>
    <property type="molecule type" value="Genomic_DNA"/>
</dbReference>
<sequence length="61" mass="6621">MRRYDIDALAEGCHDLVGALAHVLRTGDRDAVNRHIARGELSIGILMLALAHDANRADTEA</sequence>
<dbReference type="Proteomes" id="UP000029548">
    <property type="component" value="Unassembled WGS sequence"/>
</dbReference>
<proteinExistence type="predicted"/>
<evidence type="ECO:0000313" key="2">
    <source>
        <dbReference type="Proteomes" id="UP000029548"/>
    </source>
</evidence>
<dbReference type="AlphaFoldDB" id="A0A095Y542"/>
<reference evidence="1 2" key="1">
    <citation type="submission" date="2014-07" db="EMBL/GenBank/DDBJ databases">
        <authorList>
            <person name="McCorrison J."/>
            <person name="Sanka R."/>
            <person name="Torralba M."/>
            <person name="Gillis M."/>
            <person name="Haft D.H."/>
            <person name="Methe B."/>
            <person name="Sutton G."/>
            <person name="Nelson K.E."/>
        </authorList>
    </citation>
    <scope>NUCLEOTIDE SEQUENCE [LARGE SCALE GENOMIC DNA]</scope>
    <source>
        <strain evidence="1 2">DNF00450</strain>
    </source>
</reference>
<comment type="caution">
    <text evidence="1">The sequence shown here is derived from an EMBL/GenBank/DDBJ whole genome shotgun (WGS) entry which is preliminary data.</text>
</comment>
<accession>A0A095Y542</accession>
<name>A0A095Y542_9CORY</name>
<gene>
    <name evidence="1" type="ORF">HMPREF1650_04215</name>
</gene>